<organism evidence="1 2">
    <name type="scientific">Chishuiella changwenlii</name>
    <dbReference type="NCBI Taxonomy" id="1434701"/>
    <lineage>
        <taxon>Bacteria</taxon>
        <taxon>Pseudomonadati</taxon>
        <taxon>Bacteroidota</taxon>
        <taxon>Flavobacteriia</taxon>
        <taxon>Flavobacteriales</taxon>
        <taxon>Weeksellaceae</taxon>
        <taxon>Chishuiella</taxon>
    </lineage>
</organism>
<keyword evidence="2" id="KW-1185">Reference proteome</keyword>
<evidence type="ECO:0000313" key="1">
    <source>
        <dbReference type="EMBL" id="GGF11781.1"/>
    </source>
</evidence>
<sequence>MLKAKGHTAAAKLFQTSTKNGTVINNAIQTKTSENVKKVFGL</sequence>
<proteinExistence type="predicted"/>
<gene>
    <name evidence="1" type="ORF">GCM10010984_30940</name>
</gene>
<name>A0ABQ1U7A0_9FLAO</name>
<protein>
    <submittedName>
        <fullName evidence="1">Uncharacterized protein</fullName>
    </submittedName>
</protein>
<dbReference type="EMBL" id="BMFL01000046">
    <property type="protein sequence ID" value="GGF11781.1"/>
    <property type="molecule type" value="Genomic_DNA"/>
</dbReference>
<accession>A0ABQ1U7A0</accession>
<comment type="caution">
    <text evidence="1">The sequence shown here is derived from an EMBL/GenBank/DDBJ whole genome shotgun (WGS) entry which is preliminary data.</text>
</comment>
<dbReference type="Proteomes" id="UP000650994">
    <property type="component" value="Unassembled WGS sequence"/>
</dbReference>
<evidence type="ECO:0000313" key="2">
    <source>
        <dbReference type="Proteomes" id="UP000650994"/>
    </source>
</evidence>
<reference evidence="2" key="1">
    <citation type="journal article" date="2019" name="Int. J. Syst. Evol. Microbiol.">
        <title>The Global Catalogue of Microorganisms (GCM) 10K type strain sequencing project: providing services to taxonomists for standard genome sequencing and annotation.</title>
        <authorList>
            <consortium name="The Broad Institute Genomics Platform"/>
            <consortium name="The Broad Institute Genome Sequencing Center for Infectious Disease"/>
            <person name="Wu L."/>
            <person name="Ma J."/>
        </authorList>
    </citation>
    <scope>NUCLEOTIDE SEQUENCE [LARGE SCALE GENOMIC DNA]</scope>
    <source>
        <strain evidence="2">CGMCC 1.12707</strain>
    </source>
</reference>